<name>A0ABR4HEM8_9EURO</name>
<evidence type="ECO:0000313" key="5">
    <source>
        <dbReference type="Proteomes" id="UP001610335"/>
    </source>
</evidence>
<evidence type="ECO:0000259" key="3">
    <source>
        <dbReference type="Pfam" id="PF03959"/>
    </source>
</evidence>
<gene>
    <name evidence="4" type="ORF">BDW59DRAFT_176593</name>
</gene>
<comment type="similarity">
    <text evidence="1">Belongs to the LovG family.</text>
</comment>
<dbReference type="SUPFAM" id="SSF53474">
    <property type="entry name" value="alpha/beta-Hydrolases"/>
    <property type="match status" value="1"/>
</dbReference>
<proteinExistence type="inferred from homology"/>
<accession>A0ABR4HEM8</accession>
<evidence type="ECO:0000256" key="1">
    <source>
        <dbReference type="ARBA" id="ARBA00005863"/>
    </source>
</evidence>
<dbReference type="Proteomes" id="UP001610335">
    <property type="component" value="Unassembled WGS sequence"/>
</dbReference>
<keyword evidence="5" id="KW-1185">Reference proteome</keyword>
<dbReference type="PANTHER" id="PTHR48070">
    <property type="entry name" value="ESTERASE OVCA2"/>
    <property type="match status" value="1"/>
</dbReference>
<keyword evidence="2 4" id="KW-0378">Hydrolase</keyword>
<comment type="caution">
    <text evidence="4">The sequence shown here is derived from an EMBL/GenBank/DDBJ whole genome shotgun (WGS) entry which is preliminary data.</text>
</comment>
<evidence type="ECO:0000256" key="2">
    <source>
        <dbReference type="ARBA" id="ARBA00022801"/>
    </source>
</evidence>
<sequence length="271" mass="30257">MVNVPDTSNRISTLHLPRILCLHGGGTNARIFRAQCRVLLRYLSSTFRLCFAEAPFPSAPGPDVTSVYRDFGPFKRWLRSSPDQPHIHPRTAIDAIEKCLRTAMDEDNRQGATGEWVGLLGFSQGAKMCASLLLQQQVRAERFGTHGTGTKWRFAILLAGQGPLVALDADLPPMSALVDASQIAMTAFPDEDLRYSREHILYLPTVHIHGTRDSGLERHRKLLAQYCEEGTARLMEWDGDHRVPIKTKDVLALVAEIWEVAYETGVVGKRI</sequence>
<dbReference type="InterPro" id="IPR029058">
    <property type="entry name" value="AB_hydrolase_fold"/>
</dbReference>
<dbReference type="GO" id="GO:0016787">
    <property type="term" value="F:hydrolase activity"/>
    <property type="evidence" value="ECO:0007669"/>
    <property type="project" value="UniProtKB-KW"/>
</dbReference>
<dbReference type="Gene3D" id="3.40.50.1820">
    <property type="entry name" value="alpha/beta hydrolase"/>
    <property type="match status" value="1"/>
</dbReference>
<organism evidence="4 5">
    <name type="scientific">Aspergillus cavernicola</name>
    <dbReference type="NCBI Taxonomy" id="176166"/>
    <lineage>
        <taxon>Eukaryota</taxon>
        <taxon>Fungi</taxon>
        <taxon>Dikarya</taxon>
        <taxon>Ascomycota</taxon>
        <taxon>Pezizomycotina</taxon>
        <taxon>Eurotiomycetes</taxon>
        <taxon>Eurotiomycetidae</taxon>
        <taxon>Eurotiales</taxon>
        <taxon>Aspergillaceae</taxon>
        <taxon>Aspergillus</taxon>
        <taxon>Aspergillus subgen. Nidulantes</taxon>
    </lineage>
</organism>
<evidence type="ECO:0000313" key="4">
    <source>
        <dbReference type="EMBL" id="KAL2813946.1"/>
    </source>
</evidence>
<feature type="domain" description="Serine hydrolase" evidence="3">
    <location>
        <begin position="17"/>
        <end position="249"/>
    </location>
</feature>
<protein>
    <submittedName>
        <fullName evidence="4">Serine hydrolase FSH</fullName>
    </submittedName>
</protein>
<dbReference type="InterPro" id="IPR050593">
    <property type="entry name" value="LovG"/>
</dbReference>
<dbReference type="Pfam" id="PF03959">
    <property type="entry name" value="FSH1"/>
    <property type="match status" value="1"/>
</dbReference>
<dbReference type="PANTHER" id="PTHR48070:SF3">
    <property type="entry name" value="ESTERASE DBAE-RELATED"/>
    <property type="match status" value="1"/>
</dbReference>
<dbReference type="EMBL" id="JBFXLS010000134">
    <property type="protein sequence ID" value="KAL2813946.1"/>
    <property type="molecule type" value="Genomic_DNA"/>
</dbReference>
<reference evidence="4 5" key="1">
    <citation type="submission" date="2024-07" db="EMBL/GenBank/DDBJ databases">
        <title>Section-level genome sequencing and comparative genomics of Aspergillus sections Usti and Cavernicolus.</title>
        <authorList>
            <consortium name="Lawrence Berkeley National Laboratory"/>
            <person name="Nybo J.L."/>
            <person name="Vesth T.C."/>
            <person name="Theobald S."/>
            <person name="Frisvad J.C."/>
            <person name="Larsen T.O."/>
            <person name="Kjaerboelling I."/>
            <person name="Rothschild-Mancinelli K."/>
            <person name="Lyhne E.K."/>
            <person name="Kogle M.E."/>
            <person name="Barry K."/>
            <person name="Clum A."/>
            <person name="Na H."/>
            <person name="Ledsgaard L."/>
            <person name="Lin J."/>
            <person name="Lipzen A."/>
            <person name="Kuo A."/>
            <person name="Riley R."/>
            <person name="Mondo S."/>
            <person name="LaButti K."/>
            <person name="Haridas S."/>
            <person name="Pangalinan J."/>
            <person name="Salamov A.A."/>
            <person name="Simmons B.A."/>
            <person name="Magnuson J.K."/>
            <person name="Chen J."/>
            <person name="Drula E."/>
            <person name="Henrissat B."/>
            <person name="Wiebenga A."/>
            <person name="Lubbers R.J."/>
            <person name="Gomes A.C."/>
            <person name="Makela M.R."/>
            <person name="Stajich J."/>
            <person name="Grigoriev I.V."/>
            <person name="Mortensen U.H."/>
            <person name="De vries R.P."/>
            <person name="Baker S.E."/>
            <person name="Andersen M.R."/>
        </authorList>
    </citation>
    <scope>NUCLEOTIDE SEQUENCE [LARGE SCALE GENOMIC DNA]</scope>
    <source>
        <strain evidence="4 5">CBS 600.67</strain>
    </source>
</reference>
<dbReference type="InterPro" id="IPR005645">
    <property type="entry name" value="FSH-like_dom"/>
</dbReference>